<evidence type="ECO:0000313" key="5">
    <source>
        <dbReference type="EMBL" id="CAD7661367.1"/>
    </source>
</evidence>
<dbReference type="SUPFAM" id="SSF53697">
    <property type="entry name" value="SIS domain"/>
    <property type="match status" value="1"/>
</dbReference>
<keyword evidence="6" id="KW-1185">Reference proteome</keyword>
<dbReference type="GO" id="GO:0016835">
    <property type="term" value="F:carbon-oxygen lyase activity"/>
    <property type="evidence" value="ECO:0007669"/>
    <property type="project" value="InterPro"/>
</dbReference>
<dbReference type="InterPro" id="IPR040190">
    <property type="entry name" value="MURQ/GCKR"/>
</dbReference>
<evidence type="ECO:0000256" key="3">
    <source>
        <dbReference type="SAM" id="MobiDB-lite"/>
    </source>
</evidence>
<dbReference type="PANTHER" id="PTHR10088:SF4">
    <property type="entry name" value="GLUCOKINASE REGULATORY PROTEIN"/>
    <property type="match status" value="1"/>
</dbReference>
<gene>
    <name evidence="5" type="ORF">ONB1V03_LOCUS17928</name>
</gene>
<keyword evidence="1" id="KW-0456">Lyase</keyword>
<dbReference type="AlphaFoldDB" id="A0A7R9MJQ6"/>
<dbReference type="GO" id="GO:0019899">
    <property type="term" value="F:enzyme binding"/>
    <property type="evidence" value="ECO:0007669"/>
    <property type="project" value="TreeGrafter"/>
</dbReference>
<dbReference type="GO" id="GO:0005654">
    <property type="term" value="C:nucleoplasm"/>
    <property type="evidence" value="ECO:0007669"/>
    <property type="project" value="TreeGrafter"/>
</dbReference>
<organism evidence="5">
    <name type="scientific">Oppiella nova</name>
    <dbReference type="NCBI Taxonomy" id="334625"/>
    <lineage>
        <taxon>Eukaryota</taxon>
        <taxon>Metazoa</taxon>
        <taxon>Ecdysozoa</taxon>
        <taxon>Arthropoda</taxon>
        <taxon>Chelicerata</taxon>
        <taxon>Arachnida</taxon>
        <taxon>Acari</taxon>
        <taxon>Acariformes</taxon>
        <taxon>Sarcoptiformes</taxon>
        <taxon>Oribatida</taxon>
        <taxon>Brachypylina</taxon>
        <taxon>Oppioidea</taxon>
        <taxon>Oppiidae</taxon>
        <taxon>Oppiella</taxon>
    </lineage>
</organism>
<dbReference type="InterPro" id="IPR001347">
    <property type="entry name" value="SIS_dom"/>
</dbReference>
<dbReference type="GO" id="GO:0005829">
    <property type="term" value="C:cytosol"/>
    <property type="evidence" value="ECO:0007669"/>
    <property type="project" value="TreeGrafter"/>
</dbReference>
<accession>A0A7R9MJQ6</accession>
<dbReference type="CDD" id="cd05007">
    <property type="entry name" value="SIS_Etherase"/>
    <property type="match status" value="1"/>
</dbReference>
<evidence type="ECO:0000256" key="2">
    <source>
        <dbReference type="ARBA" id="ARBA00023277"/>
    </source>
</evidence>
<dbReference type="GO" id="GO:0030246">
    <property type="term" value="F:carbohydrate binding"/>
    <property type="evidence" value="ECO:0007669"/>
    <property type="project" value="TreeGrafter"/>
</dbReference>
<dbReference type="InterPro" id="IPR005486">
    <property type="entry name" value="Glucokinase_regulatory_CS"/>
</dbReference>
<dbReference type="EMBL" id="OC938240">
    <property type="protein sequence ID" value="CAD7661367.1"/>
    <property type="molecule type" value="Genomic_DNA"/>
</dbReference>
<dbReference type="InterPro" id="IPR005488">
    <property type="entry name" value="Etherase_MurQ"/>
</dbReference>
<dbReference type="Pfam" id="PF22645">
    <property type="entry name" value="GKRP_SIS_N"/>
    <property type="match status" value="1"/>
</dbReference>
<dbReference type="NCBIfam" id="NF009222">
    <property type="entry name" value="PRK12570.1"/>
    <property type="match status" value="1"/>
</dbReference>
<name>A0A7R9MJQ6_9ACAR</name>
<evidence type="ECO:0000259" key="4">
    <source>
        <dbReference type="PROSITE" id="PS51464"/>
    </source>
</evidence>
<dbReference type="GO" id="GO:0070095">
    <property type="term" value="F:fructose-6-phosphate binding"/>
    <property type="evidence" value="ECO:0007669"/>
    <property type="project" value="TreeGrafter"/>
</dbReference>
<dbReference type="GO" id="GO:0009750">
    <property type="term" value="P:response to fructose"/>
    <property type="evidence" value="ECO:0007669"/>
    <property type="project" value="TreeGrafter"/>
</dbReference>
<evidence type="ECO:0000313" key="6">
    <source>
        <dbReference type="Proteomes" id="UP000728032"/>
    </source>
</evidence>
<evidence type="ECO:0000256" key="1">
    <source>
        <dbReference type="ARBA" id="ARBA00023239"/>
    </source>
</evidence>
<dbReference type="PROSITE" id="PS01272">
    <property type="entry name" value="GCKR"/>
    <property type="match status" value="1"/>
</dbReference>
<dbReference type="InterPro" id="IPR046348">
    <property type="entry name" value="SIS_dom_sf"/>
</dbReference>
<dbReference type="PROSITE" id="PS51464">
    <property type="entry name" value="SIS"/>
    <property type="match status" value="1"/>
</dbReference>
<keyword evidence="2" id="KW-0119">Carbohydrate metabolism</keyword>
<feature type="region of interest" description="Disordered" evidence="3">
    <location>
        <begin position="1"/>
        <end position="25"/>
    </location>
</feature>
<dbReference type="GO" id="GO:0042593">
    <property type="term" value="P:glucose homeostasis"/>
    <property type="evidence" value="ECO:0007669"/>
    <property type="project" value="TreeGrafter"/>
</dbReference>
<reference evidence="5" key="1">
    <citation type="submission" date="2020-11" db="EMBL/GenBank/DDBJ databases">
        <authorList>
            <person name="Tran Van P."/>
        </authorList>
    </citation>
    <scope>NUCLEOTIDE SEQUENCE</scope>
</reference>
<dbReference type="GO" id="GO:0004857">
    <property type="term" value="F:enzyme inhibitor activity"/>
    <property type="evidence" value="ECO:0007669"/>
    <property type="project" value="TreeGrafter"/>
</dbReference>
<feature type="domain" description="SIS" evidence="4">
    <location>
        <begin position="95"/>
        <end position="258"/>
    </location>
</feature>
<dbReference type="OrthoDB" id="311172at2759"/>
<dbReference type="GO" id="GO:0046348">
    <property type="term" value="P:amino sugar catabolic process"/>
    <property type="evidence" value="ECO:0007669"/>
    <property type="project" value="InterPro"/>
</dbReference>
<sequence length="323" mass="35520">MGALRMISDKNSNSSDNGVDKNGVSFNHMTNEQLSQLIVPESTSLSMTELRNERSTKLDSMSVTDAIELMIGEESRNFAEIRKQIKTIETLIHRITHAFKNNGRLFYVGSGTSGRLGILDASECPPTFSSPSYLVQGIIAGGNKAIHSAIEGAEDSIIDGINAIEDKDITENDVVIGIAACGRTPYVWGALYAAQNRKAYTCLLCFNPNIKPRIKLDLQLTVTTGPEVLTGSTRLKAGTATKCILNMLTTLSMVQFGKCFENLMIDLRPANQKLRDRAVRIVLLLLGHDKQVPEVTVKQSLEKFNYDIKKTVIDLRKTLSPKA</sequence>
<dbReference type="NCBIfam" id="NF003915">
    <property type="entry name" value="PRK05441.1"/>
    <property type="match status" value="1"/>
</dbReference>
<protein>
    <recommendedName>
        <fullName evidence="4">SIS domain-containing protein</fullName>
    </recommendedName>
</protein>
<dbReference type="Gene3D" id="3.40.50.10490">
    <property type="entry name" value="Glucose-6-phosphate isomerase like protein, domain 1"/>
    <property type="match status" value="1"/>
</dbReference>
<dbReference type="Proteomes" id="UP000728032">
    <property type="component" value="Unassembled WGS sequence"/>
</dbReference>
<proteinExistence type="predicted"/>
<dbReference type="EMBL" id="CAJPVJ010023415">
    <property type="protein sequence ID" value="CAG2178503.1"/>
    <property type="molecule type" value="Genomic_DNA"/>
</dbReference>
<dbReference type="Gene3D" id="1.10.8.1080">
    <property type="match status" value="1"/>
</dbReference>
<dbReference type="PANTHER" id="PTHR10088">
    <property type="entry name" value="GLUCOKINASE REGULATORY PROTEIN"/>
    <property type="match status" value="1"/>
</dbReference>